<evidence type="ECO:0000256" key="1">
    <source>
        <dbReference type="SAM" id="Phobius"/>
    </source>
</evidence>
<dbReference type="EMBL" id="VFPU01000002">
    <property type="protein sequence ID" value="TQM91213.1"/>
    <property type="molecule type" value="Genomic_DNA"/>
</dbReference>
<protein>
    <recommendedName>
        <fullName evidence="2">DUF6458 domain-containing protein</fullName>
    </recommendedName>
</protein>
<gene>
    <name evidence="3" type="ORF">FB476_2949</name>
</gene>
<proteinExistence type="predicted"/>
<dbReference type="InterPro" id="IPR045597">
    <property type="entry name" value="DUF6458"/>
</dbReference>
<name>A0A543K849_9MICO</name>
<feature type="domain" description="DUF6458" evidence="2">
    <location>
        <begin position="1"/>
        <end position="68"/>
    </location>
</feature>
<keyword evidence="1" id="KW-0812">Transmembrane</keyword>
<keyword evidence="1" id="KW-0472">Membrane</keyword>
<sequence length="79" mass="8452">MGIGLGIVLLVIGAILAFAVNFTMAGGIEITTVGYILMAAGVLALILGLVMNTQRANTTHREVVERRDDVDVRRRDIEG</sequence>
<dbReference type="Pfam" id="PF20059">
    <property type="entry name" value="DUF6458"/>
    <property type="match status" value="1"/>
</dbReference>
<feature type="transmembrane region" description="Helical" evidence="1">
    <location>
        <begin position="32"/>
        <end position="51"/>
    </location>
</feature>
<keyword evidence="1" id="KW-1133">Transmembrane helix</keyword>
<reference evidence="3 4" key="1">
    <citation type="submission" date="2019-06" db="EMBL/GenBank/DDBJ databases">
        <title>Sequencing the genomes of 1000 actinobacteria strains.</title>
        <authorList>
            <person name="Klenk H.-P."/>
        </authorList>
    </citation>
    <scope>NUCLEOTIDE SEQUENCE [LARGE SCALE GENOMIC DNA]</scope>
    <source>
        <strain evidence="3 4">DSM 12362</strain>
    </source>
</reference>
<dbReference type="AlphaFoldDB" id="A0A543K849"/>
<keyword evidence="4" id="KW-1185">Reference proteome</keyword>
<feature type="transmembrane region" description="Helical" evidence="1">
    <location>
        <begin position="7"/>
        <end position="26"/>
    </location>
</feature>
<comment type="caution">
    <text evidence="3">The sequence shown here is derived from an EMBL/GenBank/DDBJ whole genome shotgun (WGS) entry which is preliminary data.</text>
</comment>
<dbReference type="Proteomes" id="UP000315133">
    <property type="component" value="Unassembled WGS sequence"/>
</dbReference>
<organism evidence="3 4">
    <name type="scientific">Ornithinimicrobium humiphilum</name>
    <dbReference type="NCBI Taxonomy" id="125288"/>
    <lineage>
        <taxon>Bacteria</taxon>
        <taxon>Bacillati</taxon>
        <taxon>Actinomycetota</taxon>
        <taxon>Actinomycetes</taxon>
        <taxon>Micrococcales</taxon>
        <taxon>Ornithinimicrobiaceae</taxon>
        <taxon>Ornithinimicrobium</taxon>
    </lineage>
</organism>
<evidence type="ECO:0000259" key="2">
    <source>
        <dbReference type="Pfam" id="PF20059"/>
    </source>
</evidence>
<accession>A0A543K849</accession>
<dbReference type="RefSeq" id="WP_141820704.1">
    <property type="nucleotide sequence ID" value="NZ_BAAAIL010000001.1"/>
</dbReference>
<evidence type="ECO:0000313" key="4">
    <source>
        <dbReference type="Proteomes" id="UP000315133"/>
    </source>
</evidence>
<evidence type="ECO:0000313" key="3">
    <source>
        <dbReference type="EMBL" id="TQM91213.1"/>
    </source>
</evidence>